<dbReference type="Gene3D" id="3.30.565.10">
    <property type="entry name" value="Histidine kinase-like ATPase, C-terminal domain"/>
    <property type="match status" value="1"/>
</dbReference>
<feature type="modified residue" description="4-aspartylphosphate" evidence="9">
    <location>
        <position position="62"/>
    </location>
</feature>
<dbReference type="Pfam" id="PF02518">
    <property type="entry name" value="HATPase_c"/>
    <property type="match status" value="1"/>
</dbReference>
<accession>A0A975BND9</accession>
<evidence type="ECO:0000256" key="6">
    <source>
        <dbReference type="ARBA" id="ARBA00022777"/>
    </source>
</evidence>
<dbReference type="InterPro" id="IPR001789">
    <property type="entry name" value="Sig_transdc_resp-reg_receiver"/>
</dbReference>
<dbReference type="CDD" id="cd19920">
    <property type="entry name" value="REC_PA4781-like"/>
    <property type="match status" value="1"/>
</dbReference>
<evidence type="ECO:0000259" key="10">
    <source>
        <dbReference type="PROSITE" id="PS50109"/>
    </source>
</evidence>
<dbReference type="PROSITE" id="PS50110">
    <property type="entry name" value="RESPONSE_REGULATORY"/>
    <property type="match status" value="1"/>
</dbReference>
<dbReference type="EMBL" id="CP061800">
    <property type="protein sequence ID" value="QTA88688.1"/>
    <property type="molecule type" value="Genomic_DNA"/>
</dbReference>
<dbReference type="InterPro" id="IPR036097">
    <property type="entry name" value="HisK_dim/P_sf"/>
</dbReference>
<evidence type="ECO:0000256" key="2">
    <source>
        <dbReference type="ARBA" id="ARBA00012438"/>
    </source>
</evidence>
<dbReference type="InterPro" id="IPR004358">
    <property type="entry name" value="Sig_transdc_His_kin-like_C"/>
</dbReference>
<dbReference type="SUPFAM" id="SSF47384">
    <property type="entry name" value="Homodimeric domain of signal transducing histidine kinase"/>
    <property type="match status" value="1"/>
</dbReference>
<dbReference type="Proteomes" id="UP000663722">
    <property type="component" value="Chromosome"/>
</dbReference>
<keyword evidence="5" id="KW-0547">Nucleotide-binding</keyword>
<dbReference type="SMART" id="SM00448">
    <property type="entry name" value="REC"/>
    <property type="match status" value="1"/>
</dbReference>
<reference evidence="12" key="1">
    <citation type="journal article" date="2021" name="Microb. Physiol.">
        <title>Proteogenomic Insights into the Physiology of Marine, Sulfate-Reducing, Filamentous Desulfonema limicola and Desulfonema magnum.</title>
        <authorList>
            <person name="Schnaars V."/>
            <person name="Wohlbrand L."/>
            <person name="Scheve S."/>
            <person name="Hinrichs C."/>
            <person name="Reinhardt R."/>
            <person name="Rabus R."/>
        </authorList>
    </citation>
    <scope>NUCLEOTIDE SEQUENCE</scope>
    <source>
        <strain evidence="12">4be13</strain>
    </source>
</reference>
<evidence type="ECO:0000313" key="13">
    <source>
        <dbReference type="Proteomes" id="UP000663722"/>
    </source>
</evidence>
<dbReference type="InterPro" id="IPR036890">
    <property type="entry name" value="HATPase_C_sf"/>
</dbReference>
<feature type="domain" description="Histidine kinase" evidence="10">
    <location>
        <begin position="144"/>
        <end position="363"/>
    </location>
</feature>
<dbReference type="GO" id="GO:0005524">
    <property type="term" value="F:ATP binding"/>
    <property type="evidence" value="ECO:0007669"/>
    <property type="project" value="UniProtKB-KW"/>
</dbReference>
<keyword evidence="13" id="KW-1185">Reference proteome</keyword>
<dbReference type="InterPro" id="IPR005467">
    <property type="entry name" value="His_kinase_dom"/>
</dbReference>
<evidence type="ECO:0000256" key="3">
    <source>
        <dbReference type="ARBA" id="ARBA00022553"/>
    </source>
</evidence>
<evidence type="ECO:0000313" key="12">
    <source>
        <dbReference type="EMBL" id="QTA88688.1"/>
    </source>
</evidence>
<feature type="domain" description="Response regulatory" evidence="11">
    <location>
        <begin position="13"/>
        <end position="129"/>
    </location>
</feature>
<dbReference type="RefSeq" id="WP_207683343.1">
    <property type="nucleotide sequence ID" value="NZ_CP061800.1"/>
</dbReference>
<dbReference type="KEGG" id="dmm:dnm_047350"/>
<keyword evidence="7" id="KW-0067">ATP-binding</keyword>
<dbReference type="InterPro" id="IPR011006">
    <property type="entry name" value="CheY-like_superfamily"/>
</dbReference>
<dbReference type="InterPro" id="IPR003594">
    <property type="entry name" value="HATPase_dom"/>
</dbReference>
<dbReference type="FunFam" id="3.40.50.2300:FF:000121">
    <property type="entry name" value="Sensor histidine kinase RcsC"/>
    <property type="match status" value="1"/>
</dbReference>
<dbReference type="PANTHER" id="PTHR43547">
    <property type="entry name" value="TWO-COMPONENT HISTIDINE KINASE"/>
    <property type="match status" value="1"/>
</dbReference>
<dbReference type="GO" id="GO:0000155">
    <property type="term" value="F:phosphorelay sensor kinase activity"/>
    <property type="evidence" value="ECO:0007669"/>
    <property type="project" value="InterPro"/>
</dbReference>
<dbReference type="SMART" id="SM00387">
    <property type="entry name" value="HATPase_c"/>
    <property type="match status" value="1"/>
</dbReference>
<evidence type="ECO:0000256" key="8">
    <source>
        <dbReference type="ARBA" id="ARBA00023012"/>
    </source>
</evidence>
<evidence type="ECO:0000256" key="1">
    <source>
        <dbReference type="ARBA" id="ARBA00000085"/>
    </source>
</evidence>
<keyword evidence="4" id="KW-0808">Transferase</keyword>
<evidence type="ECO:0000256" key="5">
    <source>
        <dbReference type="ARBA" id="ARBA00022741"/>
    </source>
</evidence>
<proteinExistence type="predicted"/>
<dbReference type="PANTHER" id="PTHR43547:SF2">
    <property type="entry name" value="HYBRID SIGNAL TRANSDUCTION HISTIDINE KINASE C"/>
    <property type="match status" value="1"/>
</dbReference>
<evidence type="ECO:0000259" key="11">
    <source>
        <dbReference type="PROSITE" id="PS50110"/>
    </source>
</evidence>
<evidence type="ECO:0000256" key="4">
    <source>
        <dbReference type="ARBA" id="ARBA00022679"/>
    </source>
</evidence>
<protein>
    <recommendedName>
        <fullName evidence="2">histidine kinase</fullName>
        <ecNumber evidence="2">2.7.13.3</ecNumber>
    </recommendedName>
</protein>
<dbReference type="Pfam" id="PF00072">
    <property type="entry name" value="Response_reg"/>
    <property type="match status" value="1"/>
</dbReference>
<dbReference type="EC" id="2.7.13.3" evidence="2"/>
<sequence>MNLKKSVSEEKPFILIVDDVPKNLQIIGNILSSEGYLFTPATNGNQALKIIEKRHPDLILLDIMMPEMDGYEVCKILKNSPRTKDIPVIFLTARTETEDIVRGFESGGVDYITKPFNSTELLARIKTHLEILSISNERKELLHVLCHDLANPFASIVSALEIIKDYDTFKRLKKYLSTAAGNGLKVIDLVRKIRALEDKKINLELEPVNLKKAIDESLLMLEQKFAEKHIEIIKNIDPALIVCTEKISLLNSVINNLFTNAIKFSFPDSKIIIGASQADDMVTISIRDFGVGMSQELQKDIFDMKKTTSRIGTGGEVGTGFGMPLVKKFVHTYGGKIEIFSKEEKDDPQDHGTEIRLTLKAGNANVSSEN</sequence>
<keyword evidence="6 12" id="KW-0418">Kinase</keyword>
<dbReference type="AlphaFoldDB" id="A0A975BND9"/>
<dbReference type="PRINTS" id="PR00344">
    <property type="entry name" value="BCTRLSENSOR"/>
</dbReference>
<gene>
    <name evidence="12" type="ORF">dnm_047350</name>
</gene>
<comment type="catalytic activity">
    <reaction evidence="1">
        <text>ATP + protein L-histidine = ADP + protein N-phospho-L-histidine.</text>
        <dbReference type="EC" id="2.7.13.3"/>
    </reaction>
</comment>
<evidence type="ECO:0000256" key="7">
    <source>
        <dbReference type="ARBA" id="ARBA00022840"/>
    </source>
</evidence>
<evidence type="ECO:0000256" key="9">
    <source>
        <dbReference type="PROSITE-ProRule" id="PRU00169"/>
    </source>
</evidence>
<dbReference type="SUPFAM" id="SSF55874">
    <property type="entry name" value="ATPase domain of HSP90 chaperone/DNA topoisomerase II/histidine kinase"/>
    <property type="match status" value="1"/>
</dbReference>
<organism evidence="12 13">
    <name type="scientific">Desulfonema magnum</name>
    <dbReference type="NCBI Taxonomy" id="45655"/>
    <lineage>
        <taxon>Bacteria</taxon>
        <taxon>Pseudomonadati</taxon>
        <taxon>Thermodesulfobacteriota</taxon>
        <taxon>Desulfobacteria</taxon>
        <taxon>Desulfobacterales</taxon>
        <taxon>Desulfococcaceae</taxon>
        <taxon>Desulfonema</taxon>
    </lineage>
</organism>
<keyword evidence="8" id="KW-0902">Two-component regulatory system</keyword>
<dbReference type="SUPFAM" id="SSF52172">
    <property type="entry name" value="CheY-like"/>
    <property type="match status" value="1"/>
</dbReference>
<keyword evidence="3 9" id="KW-0597">Phosphoprotein</keyword>
<dbReference type="PROSITE" id="PS50109">
    <property type="entry name" value="HIS_KIN"/>
    <property type="match status" value="1"/>
</dbReference>
<name>A0A975BND9_9BACT</name>
<dbReference type="Gene3D" id="3.40.50.2300">
    <property type="match status" value="1"/>
</dbReference>